<feature type="domain" description="Transcobalamin-like C-terminal" evidence="2">
    <location>
        <begin position="201"/>
        <end position="271"/>
    </location>
</feature>
<dbReference type="EMBL" id="AHDJ01000022">
    <property type="protein sequence ID" value="EJQ45952.1"/>
    <property type="molecule type" value="Genomic_DNA"/>
</dbReference>
<dbReference type="AlphaFoldDB" id="J8ASG0"/>
<dbReference type="PATRIC" id="fig|1053189.3.peg.2101"/>
<reference evidence="3 4" key="1">
    <citation type="submission" date="2012-04" db="EMBL/GenBank/DDBJ databases">
        <title>The Genome Sequence of Bacillus cereus BAG5X1-1.</title>
        <authorList>
            <consortium name="The Broad Institute Genome Sequencing Platform"/>
            <consortium name="The Broad Institute Genome Sequencing Center for Infectious Disease"/>
            <person name="Feldgarden M."/>
            <person name="Van der Auwera G.A."/>
            <person name="Mahillon J."/>
            <person name="Duprez V."/>
            <person name="Timmery S."/>
            <person name="Mattelet C."/>
            <person name="Dierick K."/>
            <person name="Sun M."/>
            <person name="Yu Z."/>
            <person name="Zhu L."/>
            <person name="Hu X."/>
            <person name="Shank E.B."/>
            <person name="Swiecicka I."/>
            <person name="Hansen B.M."/>
            <person name="Andrup L."/>
            <person name="Young S.K."/>
            <person name="Zeng Q."/>
            <person name="Gargeya S."/>
            <person name="Fitzgerald M."/>
            <person name="Haas B."/>
            <person name="Abouelleil A."/>
            <person name="Alvarado L."/>
            <person name="Arachchi H.M."/>
            <person name="Berlin A."/>
            <person name="Chapman S.B."/>
            <person name="Goldberg J."/>
            <person name="Griggs A."/>
            <person name="Gujja S."/>
            <person name="Hansen M."/>
            <person name="Howarth C."/>
            <person name="Imamovic A."/>
            <person name="Larimer J."/>
            <person name="McCowen C."/>
            <person name="Montmayeur A."/>
            <person name="Murphy C."/>
            <person name="Neiman D."/>
            <person name="Pearson M."/>
            <person name="Priest M."/>
            <person name="Roberts A."/>
            <person name="Saif S."/>
            <person name="Shea T."/>
            <person name="Sisk P."/>
            <person name="Sykes S."/>
            <person name="Wortman J."/>
            <person name="Nusbaum C."/>
            <person name="Birren B."/>
        </authorList>
    </citation>
    <scope>NUCLEOTIDE SEQUENCE [LARGE SCALE GENOMIC DNA]</scope>
    <source>
        <strain evidence="3 4">BAG5X1-1</strain>
    </source>
</reference>
<sequence>MSKMKWFISLVLSLGLLVGCEETAVKPEKKAEPKQEEQKEVAKQEEQKDVPKPEEKQAEPEQKPQEEQKDKQEQKVEEKQKEEKVQEQPEVKKEEKPKEQPAANKQPEQQKVQEEKPQQQKAPEVKEEAKVVNQPKETPKQEQKKNPEENNSVPIPPTPVPPLNPVPPPVPPEPKAKQVTISIKGNEGYLLAAKKVDVQEGDTVYSVLKSTGLDVDASGSKGDVYVKGIENLYEKDVNDNSGWKYRVNGAFPNRSAGVVTVKPGDKVEWVYVY</sequence>
<feature type="compositionally biased region" description="Pro residues" evidence="1">
    <location>
        <begin position="154"/>
        <end position="173"/>
    </location>
</feature>
<dbReference type="RefSeq" id="WP_002199866.1">
    <property type="nucleotide sequence ID" value="NZ_JH791996.1"/>
</dbReference>
<dbReference type="PROSITE" id="PS51257">
    <property type="entry name" value="PROKAR_LIPOPROTEIN"/>
    <property type="match status" value="1"/>
</dbReference>
<protein>
    <recommendedName>
        <fullName evidence="2">Transcobalamin-like C-terminal domain-containing protein</fullName>
    </recommendedName>
</protein>
<dbReference type="Gene3D" id="2.170.130.30">
    <property type="match status" value="1"/>
</dbReference>
<feature type="compositionally biased region" description="Basic and acidic residues" evidence="1">
    <location>
        <begin position="23"/>
        <end position="99"/>
    </location>
</feature>
<evidence type="ECO:0000259" key="2">
    <source>
        <dbReference type="Pfam" id="PF14478"/>
    </source>
</evidence>
<evidence type="ECO:0000313" key="3">
    <source>
        <dbReference type="EMBL" id="EJQ45952.1"/>
    </source>
</evidence>
<dbReference type="Proteomes" id="UP000006600">
    <property type="component" value="Unassembled WGS sequence"/>
</dbReference>
<organism evidence="3 4">
    <name type="scientific">Bacillus cereus BAG5X1-1</name>
    <dbReference type="NCBI Taxonomy" id="1053189"/>
    <lineage>
        <taxon>Bacteria</taxon>
        <taxon>Bacillati</taxon>
        <taxon>Bacillota</taxon>
        <taxon>Bacilli</taxon>
        <taxon>Bacillales</taxon>
        <taxon>Bacillaceae</taxon>
        <taxon>Bacillus</taxon>
        <taxon>Bacillus cereus group</taxon>
    </lineage>
</organism>
<dbReference type="Pfam" id="PF14478">
    <property type="entry name" value="DUF4430"/>
    <property type="match status" value="1"/>
</dbReference>
<proteinExistence type="predicted"/>
<feature type="compositionally biased region" description="Basic and acidic residues" evidence="1">
    <location>
        <begin position="111"/>
        <end position="130"/>
    </location>
</feature>
<evidence type="ECO:0000313" key="4">
    <source>
        <dbReference type="Proteomes" id="UP000006600"/>
    </source>
</evidence>
<accession>J8ASG0</accession>
<dbReference type="InterPro" id="IPR027954">
    <property type="entry name" value="Transcobalamin-like_C"/>
</dbReference>
<comment type="caution">
    <text evidence="3">The sequence shown here is derived from an EMBL/GenBank/DDBJ whole genome shotgun (WGS) entry which is preliminary data.</text>
</comment>
<feature type="compositionally biased region" description="Basic and acidic residues" evidence="1">
    <location>
        <begin position="137"/>
        <end position="148"/>
    </location>
</feature>
<feature type="region of interest" description="Disordered" evidence="1">
    <location>
        <begin position="23"/>
        <end position="177"/>
    </location>
</feature>
<gene>
    <name evidence="3" type="ORF">IEE_02074</name>
</gene>
<evidence type="ECO:0000256" key="1">
    <source>
        <dbReference type="SAM" id="MobiDB-lite"/>
    </source>
</evidence>
<name>J8ASG0_BACCE</name>
<dbReference type="HOGENOM" id="CLU_1056239_0_0_9"/>